<proteinExistence type="predicted"/>
<keyword evidence="1" id="KW-0732">Signal</keyword>
<evidence type="ECO:0000313" key="2">
    <source>
        <dbReference type="EMBL" id="KAF5359376.1"/>
    </source>
</evidence>
<name>A0A8H5LJ97_9AGAR</name>
<feature type="chain" id="PRO_5034142082" description="Laccase" evidence="1">
    <location>
        <begin position="18"/>
        <end position="183"/>
    </location>
</feature>
<reference evidence="2 3" key="1">
    <citation type="journal article" date="2020" name="ISME J.">
        <title>Uncovering the hidden diversity of litter-decomposition mechanisms in mushroom-forming fungi.</title>
        <authorList>
            <person name="Floudas D."/>
            <person name="Bentzer J."/>
            <person name="Ahren D."/>
            <person name="Johansson T."/>
            <person name="Persson P."/>
            <person name="Tunlid A."/>
        </authorList>
    </citation>
    <scope>NUCLEOTIDE SEQUENCE [LARGE SCALE GENOMIC DNA]</scope>
    <source>
        <strain evidence="2 3">CBS 146.42</strain>
    </source>
</reference>
<sequence length="183" mass="18928">MLFRAVVTLATAALALANPLTARQNSNTNPQIEPILNNLAIVNRQTIANVDTMQANGTATDGTVGTQVQNLITLFSGAASDILAIPVSSGSTTQSPTDIQLSRVLGEAIQVTATGLSGLQAQATVPNFSAMISQLDPTVADTINALNTTLPGATGFVHLLMLDAQQFLVKEGAWPETLAALGF</sequence>
<dbReference type="Proteomes" id="UP000559027">
    <property type="component" value="Unassembled WGS sequence"/>
</dbReference>
<organism evidence="2 3">
    <name type="scientific">Leucocoprinus leucothites</name>
    <dbReference type="NCBI Taxonomy" id="201217"/>
    <lineage>
        <taxon>Eukaryota</taxon>
        <taxon>Fungi</taxon>
        <taxon>Dikarya</taxon>
        <taxon>Basidiomycota</taxon>
        <taxon>Agaricomycotina</taxon>
        <taxon>Agaricomycetes</taxon>
        <taxon>Agaricomycetidae</taxon>
        <taxon>Agaricales</taxon>
        <taxon>Agaricineae</taxon>
        <taxon>Agaricaceae</taxon>
        <taxon>Leucocoprinus</taxon>
    </lineage>
</organism>
<comment type="caution">
    <text evidence="2">The sequence shown here is derived from an EMBL/GenBank/DDBJ whole genome shotgun (WGS) entry which is preliminary data.</text>
</comment>
<dbReference type="OrthoDB" id="2910007at2759"/>
<feature type="signal peptide" evidence="1">
    <location>
        <begin position="1"/>
        <end position="17"/>
    </location>
</feature>
<evidence type="ECO:0000256" key="1">
    <source>
        <dbReference type="SAM" id="SignalP"/>
    </source>
</evidence>
<dbReference type="EMBL" id="JAACJO010000004">
    <property type="protein sequence ID" value="KAF5359376.1"/>
    <property type="molecule type" value="Genomic_DNA"/>
</dbReference>
<gene>
    <name evidence="2" type="ORF">D9756_003243</name>
</gene>
<evidence type="ECO:0008006" key="4">
    <source>
        <dbReference type="Google" id="ProtNLM"/>
    </source>
</evidence>
<evidence type="ECO:0000313" key="3">
    <source>
        <dbReference type="Proteomes" id="UP000559027"/>
    </source>
</evidence>
<accession>A0A8H5LJ97</accession>
<dbReference type="AlphaFoldDB" id="A0A8H5LJ97"/>
<keyword evidence="3" id="KW-1185">Reference proteome</keyword>
<protein>
    <recommendedName>
        <fullName evidence="4">Laccase</fullName>
    </recommendedName>
</protein>